<evidence type="ECO:0000256" key="3">
    <source>
        <dbReference type="ARBA" id="ARBA00004887"/>
    </source>
</evidence>
<keyword evidence="9" id="KW-0677">Repeat</keyword>
<dbReference type="InterPro" id="IPR001783">
    <property type="entry name" value="Lumazine-bd"/>
</dbReference>
<dbReference type="EC" id="2.5.1.9" evidence="5 10"/>
<evidence type="ECO:0000256" key="6">
    <source>
        <dbReference type="ARBA" id="ARBA00013950"/>
    </source>
</evidence>
<dbReference type="PIRSF" id="PIRSF000498">
    <property type="entry name" value="Riboflavin_syn_A"/>
    <property type="match status" value="1"/>
</dbReference>
<dbReference type="InterPro" id="IPR026017">
    <property type="entry name" value="Lumazine-bd_dom"/>
</dbReference>
<reference evidence="13 14" key="1">
    <citation type="journal article" date="2015" name="Genome Announc.">
        <title>Expanding the biotechnology potential of lactobacilli through comparative genomics of 213 strains and associated genera.</title>
        <authorList>
            <person name="Sun Z."/>
            <person name="Harris H.M."/>
            <person name="McCann A."/>
            <person name="Guo C."/>
            <person name="Argimon S."/>
            <person name="Zhang W."/>
            <person name="Yang X."/>
            <person name="Jeffery I.B."/>
            <person name="Cooney J.C."/>
            <person name="Kagawa T.F."/>
            <person name="Liu W."/>
            <person name="Song Y."/>
            <person name="Salvetti E."/>
            <person name="Wrobel A."/>
            <person name="Rasinkangas P."/>
            <person name="Parkhill J."/>
            <person name="Rea M.C."/>
            <person name="O'Sullivan O."/>
            <person name="Ritari J."/>
            <person name="Douillard F.P."/>
            <person name="Paul Ross R."/>
            <person name="Yang R."/>
            <person name="Briner A.E."/>
            <person name="Felis G.E."/>
            <person name="de Vos W.M."/>
            <person name="Barrangou R."/>
            <person name="Klaenhammer T.R."/>
            <person name="Caufield P.W."/>
            <person name="Cui Y."/>
            <person name="Zhang H."/>
            <person name="O'Toole P.W."/>
        </authorList>
    </citation>
    <scope>NUCLEOTIDE SEQUENCE [LARGE SCALE GENOMIC DNA]</scope>
    <source>
        <strain evidence="13 14">DSM 19909</strain>
    </source>
</reference>
<dbReference type="STRING" id="1423776.FD04_GL001591"/>
<dbReference type="Pfam" id="PF00677">
    <property type="entry name" value="Lum_binding"/>
    <property type="match status" value="2"/>
</dbReference>
<evidence type="ECO:0000256" key="4">
    <source>
        <dbReference type="ARBA" id="ARBA00011233"/>
    </source>
</evidence>
<dbReference type="CDD" id="cd00402">
    <property type="entry name" value="Riboflavin_synthase_like"/>
    <property type="match status" value="1"/>
</dbReference>
<accession>A0A0R1LNV7</accession>
<feature type="domain" description="Lumazine-binding" evidence="12">
    <location>
        <begin position="3"/>
        <end position="99"/>
    </location>
</feature>
<dbReference type="Proteomes" id="UP000051160">
    <property type="component" value="Unassembled WGS sequence"/>
</dbReference>
<keyword evidence="8" id="KW-0808">Transferase</keyword>
<evidence type="ECO:0000313" key="13">
    <source>
        <dbReference type="EMBL" id="KRK97558.1"/>
    </source>
</evidence>
<dbReference type="PANTHER" id="PTHR21098:SF0">
    <property type="entry name" value="RIBOFLAVIN SYNTHASE"/>
    <property type="match status" value="1"/>
</dbReference>
<dbReference type="InterPro" id="IPR023366">
    <property type="entry name" value="ATP_synth_asu-like_sf"/>
</dbReference>
<dbReference type="GO" id="GO:0004746">
    <property type="term" value="F:riboflavin synthase activity"/>
    <property type="evidence" value="ECO:0007669"/>
    <property type="project" value="UniProtKB-UniRule"/>
</dbReference>
<evidence type="ECO:0000256" key="5">
    <source>
        <dbReference type="ARBA" id="ARBA00012827"/>
    </source>
</evidence>
<evidence type="ECO:0000313" key="14">
    <source>
        <dbReference type="Proteomes" id="UP000051160"/>
    </source>
</evidence>
<comment type="subunit">
    <text evidence="4">Homotrimer.</text>
</comment>
<evidence type="ECO:0000256" key="1">
    <source>
        <dbReference type="ARBA" id="ARBA00000968"/>
    </source>
</evidence>
<dbReference type="SUPFAM" id="SSF63380">
    <property type="entry name" value="Riboflavin synthase domain-like"/>
    <property type="match status" value="2"/>
</dbReference>
<keyword evidence="7" id="KW-0686">Riboflavin biosynthesis</keyword>
<name>A0A0R1LNV7_9LACO</name>
<dbReference type="GO" id="GO:0009231">
    <property type="term" value="P:riboflavin biosynthetic process"/>
    <property type="evidence" value="ECO:0007669"/>
    <property type="project" value="UniProtKB-KW"/>
</dbReference>
<evidence type="ECO:0000256" key="7">
    <source>
        <dbReference type="ARBA" id="ARBA00022619"/>
    </source>
</evidence>
<dbReference type="PATRIC" id="fig|1423776.4.peg.1610"/>
<dbReference type="EMBL" id="AZEE01000029">
    <property type="protein sequence ID" value="KRK97558.1"/>
    <property type="molecule type" value="Genomic_DNA"/>
</dbReference>
<comment type="pathway">
    <text evidence="3">Cofactor biosynthesis; riboflavin biosynthesis; riboflavin from 2-hydroxy-3-oxobutyl phosphate and 5-amino-6-(D-ribitylamino)uracil: step 2/2.</text>
</comment>
<evidence type="ECO:0000256" key="8">
    <source>
        <dbReference type="ARBA" id="ARBA00022679"/>
    </source>
</evidence>
<gene>
    <name evidence="13" type="ORF">FD04_GL001591</name>
</gene>
<feature type="domain" description="Lumazine-binding" evidence="12">
    <location>
        <begin position="100"/>
        <end position="196"/>
    </location>
</feature>
<evidence type="ECO:0000256" key="2">
    <source>
        <dbReference type="ARBA" id="ARBA00002803"/>
    </source>
</evidence>
<evidence type="ECO:0000256" key="9">
    <source>
        <dbReference type="ARBA" id="ARBA00022737"/>
    </source>
</evidence>
<dbReference type="PANTHER" id="PTHR21098">
    <property type="entry name" value="RIBOFLAVIN SYNTHASE ALPHA CHAIN"/>
    <property type="match status" value="1"/>
</dbReference>
<dbReference type="InterPro" id="IPR017938">
    <property type="entry name" value="Riboflavin_synthase-like_b-brl"/>
</dbReference>
<feature type="repeat" description="Lumazine-binding" evidence="11">
    <location>
        <begin position="100"/>
        <end position="196"/>
    </location>
</feature>
<protein>
    <recommendedName>
        <fullName evidence="6 10">Riboflavin synthase</fullName>
        <ecNumber evidence="5 10">2.5.1.9</ecNumber>
    </recommendedName>
</protein>
<dbReference type="FunFam" id="2.40.30.20:FF:000004">
    <property type="entry name" value="Riboflavin synthase, alpha subunit"/>
    <property type="match status" value="1"/>
</dbReference>
<keyword evidence="14" id="KW-1185">Reference proteome</keyword>
<dbReference type="Gene3D" id="2.40.30.20">
    <property type="match status" value="2"/>
</dbReference>
<dbReference type="PROSITE" id="PS51177">
    <property type="entry name" value="LUMAZINE_BIND"/>
    <property type="match status" value="2"/>
</dbReference>
<evidence type="ECO:0000256" key="10">
    <source>
        <dbReference type="NCBIfam" id="TIGR00187"/>
    </source>
</evidence>
<dbReference type="AlphaFoldDB" id="A0A0R1LNV7"/>
<comment type="function">
    <text evidence="2">Catalyzes the dismutation of two molecules of 6,7-dimethyl-8-ribityllumazine, resulting in the formation of riboflavin and 5-amino-6-(D-ribitylamino)uracil.</text>
</comment>
<organism evidence="13 14">
    <name type="scientific">Secundilactobacillus odoratitofui DSM 19909 = JCM 15043</name>
    <dbReference type="NCBI Taxonomy" id="1423776"/>
    <lineage>
        <taxon>Bacteria</taxon>
        <taxon>Bacillati</taxon>
        <taxon>Bacillota</taxon>
        <taxon>Bacilli</taxon>
        <taxon>Lactobacillales</taxon>
        <taxon>Lactobacillaceae</taxon>
        <taxon>Secundilactobacillus</taxon>
    </lineage>
</organism>
<dbReference type="NCBIfam" id="NF006767">
    <property type="entry name" value="PRK09289.1"/>
    <property type="match status" value="1"/>
</dbReference>
<evidence type="ECO:0000259" key="12">
    <source>
        <dbReference type="PROSITE" id="PS51177"/>
    </source>
</evidence>
<dbReference type="NCBIfam" id="TIGR00187">
    <property type="entry name" value="ribE"/>
    <property type="match status" value="1"/>
</dbReference>
<comment type="caution">
    <text evidence="13">The sequence shown here is derived from an EMBL/GenBank/DDBJ whole genome shotgun (WGS) entry which is preliminary data.</text>
</comment>
<comment type="catalytic activity">
    <reaction evidence="1">
        <text>2 6,7-dimethyl-8-(1-D-ribityl)lumazine + H(+) = 5-amino-6-(D-ribitylamino)uracil + riboflavin</text>
        <dbReference type="Rhea" id="RHEA:20772"/>
        <dbReference type="ChEBI" id="CHEBI:15378"/>
        <dbReference type="ChEBI" id="CHEBI:15934"/>
        <dbReference type="ChEBI" id="CHEBI:57986"/>
        <dbReference type="ChEBI" id="CHEBI:58201"/>
        <dbReference type="EC" id="2.5.1.9"/>
    </reaction>
</comment>
<feature type="repeat" description="Lumazine-binding" evidence="11">
    <location>
        <begin position="3"/>
        <end position="99"/>
    </location>
</feature>
<proteinExistence type="predicted"/>
<evidence type="ECO:0000256" key="11">
    <source>
        <dbReference type="PROSITE-ProRule" id="PRU00524"/>
    </source>
</evidence>
<dbReference type="FunFam" id="2.40.30.20:FF:000003">
    <property type="entry name" value="Riboflavin synthase, alpha subunit"/>
    <property type="match status" value="1"/>
</dbReference>
<dbReference type="NCBIfam" id="NF009566">
    <property type="entry name" value="PRK13020.1"/>
    <property type="match status" value="1"/>
</dbReference>
<sequence>MNMFTGIIKGIGHVVKLEKQAETATLTIQSDIVTKLQPALGDSYAINGICLTVTSVQQDQITVDVMPETSRRTNLGRLSIGDRVNLEPALAAQERLDGHFVLGHVDTTATLVQRQLDQNAEVLTFELPATYDDYVVEKGSIAIDGVSLTVTATKQHQFSVSLIPFTLAQTTLADRAIGDAVNIETDILGKYIVAAQRKETHA</sequence>